<dbReference type="RefSeq" id="WP_196603349.1">
    <property type="nucleotide sequence ID" value="NZ_CP116940.1"/>
</dbReference>
<dbReference type="InterPro" id="IPR027417">
    <property type="entry name" value="P-loop_NTPase"/>
</dbReference>
<protein>
    <submittedName>
        <fullName evidence="3">Flagellar biosynthesis protein FlhG</fullName>
    </submittedName>
</protein>
<dbReference type="Pfam" id="PF10609">
    <property type="entry name" value="ParA"/>
    <property type="match status" value="1"/>
</dbReference>
<sequence length="300" mass="32917">MEDQAAKLRQMIENRNLSHGKEAAKLQNNKKNTSESLRIIAVTSGKGGVGKTNFTVNLAIALSRAGKSVLIIDADLGLANVEVILGRSSKYTMMNLLNDNISLETIILEGPEGIKYISGGSGFEQLADLSMHERVLLIKKLYECEAFADIILVDTGAGVGRNVLDFLEAADEIILLTTPEPTALTDAYAVVKACRVSCDNLNIKLVVNRIYDENEGIEVSSKLITTTRKFLGVSIESLGVIYDDRNMVNAIKRQNPLLLSYPDTIAAKCITVIAQSILQGCNLKVKRGWRDFLQRLIFSR</sequence>
<organism evidence="3 4">
    <name type="scientific">Pectinatus haikarae</name>
    <dbReference type="NCBI Taxonomy" id="349096"/>
    <lineage>
        <taxon>Bacteria</taxon>
        <taxon>Bacillati</taxon>
        <taxon>Bacillota</taxon>
        <taxon>Negativicutes</taxon>
        <taxon>Selenomonadales</taxon>
        <taxon>Selenomonadaceae</taxon>
        <taxon>Pectinatus</taxon>
    </lineage>
</organism>
<keyword evidence="4" id="KW-1185">Reference proteome</keyword>
<keyword evidence="3" id="KW-0966">Cell projection</keyword>
<accession>A0ABT9Y8D5</accession>
<dbReference type="Proteomes" id="UP001239167">
    <property type="component" value="Unassembled WGS sequence"/>
</dbReference>
<reference evidence="3 4" key="1">
    <citation type="submission" date="2023-07" db="EMBL/GenBank/DDBJ databases">
        <title>Genomic Encyclopedia of Type Strains, Phase IV (KMG-IV): sequencing the most valuable type-strain genomes for metagenomic binning, comparative biology and taxonomic classification.</title>
        <authorList>
            <person name="Goeker M."/>
        </authorList>
    </citation>
    <scope>NUCLEOTIDE SEQUENCE [LARGE SCALE GENOMIC DNA]</scope>
    <source>
        <strain evidence="3 4">DSM 16980</strain>
    </source>
</reference>
<dbReference type="SUPFAM" id="SSF52540">
    <property type="entry name" value="P-loop containing nucleoside triphosphate hydrolases"/>
    <property type="match status" value="1"/>
</dbReference>
<dbReference type="InterPro" id="IPR025501">
    <property type="entry name" value="MinD_FleN"/>
</dbReference>
<dbReference type="PANTHER" id="PTHR43384:SF4">
    <property type="entry name" value="CELLULOSE BIOSYNTHESIS PROTEIN BCSQ-RELATED"/>
    <property type="match status" value="1"/>
</dbReference>
<dbReference type="Gene3D" id="3.40.50.300">
    <property type="entry name" value="P-loop containing nucleotide triphosphate hydrolases"/>
    <property type="match status" value="1"/>
</dbReference>
<keyword evidence="1" id="KW-0547">Nucleotide-binding</keyword>
<dbReference type="InterPro" id="IPR050625">
    <property type="entry name" value="ParA/MinD_ATPase"/>
</dbReference>
<evidence type="ECO:0000313" key="4">
    <source>
        <dbReference type="Proteomes" id="UP001239167"/>
    </source>
</evidence>
<proteinExistence type="predicted"/>
<evidence type="ECO:0000256" key="2">
    <source>
        <dbReference type="ARBA" id="ARBA00022840"/>
    </source>
</evidence>
<keyword evidence="2" id="KW-0067">ATP-binding</keyword>
<keyword evidence="3" id="KW-0969">Cilium</keyword>
<evidence type="ECO:0000256" key="1">
    <source>
        <dbReference type="ARBA" id="ARBA00022741"/>
    </source>
</evidence>
<dbReference type="CDD" id="cd02038">
    <property type="entry name" value="FlhG-like"/>
    <property type="match status" value="1"/>
</dbReference>
<dbReference type="InterPro" id="IPR033756">
    <property type="entry name" value="YlxH/NBP35"/>
</dbReference>
<comment type="caution">
    <text evidence="3">The sequence shown here is derived from an EMBL/GenBank/DDBJ whole genome shotgun (WGS) entry which is preliminary data.</text>
</comment>
<evidence type="ECO:0000313" key="3">
    <source>
        <dbReference type="EMBL" id="MDQ0203760.1"/>
    </source>
</evidence>
<name>A0ABT9Y8D5_9FIRM</name>
<dbReference type="PANTHER" id="PTHR43384">
    <property type="entry name" value="SEPTUM SITE-DETERMINING PROTEIN MIND HOMOLOG, CHLOROPLASTIC-RELATED"/>
    <property type="match status" value="1"/>
</dbReference>
<keyword evidence="3" id="KW-0282">Flagellum</keyword>
<dbReference type="PIRSF" id="PIRSF003092">
    <property type="entry name" value="MinD"/>
    <property type="match status" value="1"/>
</dbReference>
<gene>
    <name evidence="3" type="ORF">J2S01_001479</name>
</gene>
<dbReference type="InterPro" id="IPR033875">
    <property type="entry name" value="FlhG"/>
</dbReference>
<dbReference type="EMBL" id="JAUSUE010000009">
    <property type="protein sequence ID" value="MDQ0203760.1"/>
    <property type="molecule type" value="Genomic_DNA"/>
</dbReference>